<dbReference type="OrthoDB" id="512920at2759"/>
<evidence type="ECO:0000313" key="17">
    <source>
        <dbReference type="Proteomes" id="UP000823388"/>
    </source>
</evidence>
<feature type="region of interest" description="Disordered" evidence="14">
    <location>
        <begin position="37"/>
        <end position="57"/>
    </location>
</feature>
<comment type="pathway">
    <text evidence="4">Glycan biosynthesis; starch biosynthesis.</text>
</comment>
<keyword evidence="8" id="KW-0934">Plastid</keyword>
<dbReference type="CDD" id="cd03791">
    <property type="entry name" value="GT5_Glycogen_synthase_DULL1-like"/>
    <property type="match status" value="1"/>
</dbReference>
<dbReference type="GO" id="GO:0010021">
    <property type="term" value="P:amylopectin biosynthetic process"/>
    <property type="evidence" value="ECO:0007669"/>
    <property type="project" value="UniProtKB-ARBA"/>
</dbReference>
<dbReference type="Gene3D" id="3.40.50.2000">
    <property type="entry name" value="Glycogen Phosphorylase B"/>
    <property type="match status" value="2"/>
</dbReference>
<dbReference type="FunFam" id="3.40.50.2000:FF:000048">
    <property type="entry name" value="Starch synthase, chloroplastic/amyloplastic"/>
    <property type="match status" value="1"/>
</dbReference>
<evidence type="ECO:0000256" key="7">
    <source>
        <dbReference type="ARBA" id="ARBA00022528"/>
    </source>
</evidence>
<keyword evidence="17" id="KW-1185">Reference proteome</keyword>
<evidence type="ECO:0000256" key="10">
    <source>
        <dbReference type="ARBA" id="ARBA00022679"/>
    </source>
</evidence>
<dbReference type="GO" id="GO:0009011">
    <property type="term" value="F:alpha-1,4-glucan glucosyltransferase (ADP-glucose donor) activity"/>
    <property type="evidence" value="ECO:0007669"/>
    <property type="project" value="UniProtKB-EC"/>
</dbReference>
<comment type="catalytic activity">
    <reaction evidence="1">
        <text>[(1-&gt;4)-alpha-D-glucosyl](n) + ADP-alpha-D-glucose = [(1-&gt;4)-alpha-D-glucosyl](n+1) + ADP + H(+)</text>
        <dbReference type="Rhea" id="RHEA:18189"/>
        <dbReference type="Rhea" id="RHEA-COMP:9584"/>
        <dbReference type="Rhea" id="RHEA-COMP:9587"/>
        <dbReference type="ChEBI" id="CHEBI:15378"/>
        <dbReference type="ChEBI" id="CHEBI:15444"/>
        <dbReference type="ChEBI" id="CHEBI:57498"/>
        <dbReference type="ChEBI" id="CHEBI:456216"/>
        <dbReference type="EC" id="2.4.1.21"/>
    </reaction>
</comment>
<evidence type="ECO:0000256" key="3">
    <source>
        <dbReference type="ARBA" id="ARBA00004602"/>
    </source>
</evidence>
<comment type="subcellular location">
    <subcellularLocation>
        <location evidence="3">Plastid</location>
        <location evidence="3">Amyloplast</location>
    </subcellularLocation>
    <subcellularLocation>
        <location evidence="2">Plastid</location>
        <location evidence="2">Chloroplast</location>
    </subcellularLocation>
</comment>
<dbReference type="AlphaFoldDB" id="A0A8T0NHL8"/>
<dbReference type="FunFam" id="3.40.50.2000:FF:000025">
    <property type="entry name" value="Starch synthase, chloroplastic/amyloplastic"/>
    <property type="match status" value="1"/>
</dbReference>
<dbReference type="Pfam" id="PF08323">
    <property type="entry name" value="Glyco_transf_5"/>
    <property type="match status" value="1"/>
</dbReference>
<proteinExistence type="inferred from homology"/>
<evidence type="ECO:0000256" key="8">
    <source>
        <dbReference type="ARBA" id="ARBA00022640"/>
    </source>
</evidence>
<protein>
    <recommendedName>
        <fullName evidence="6">starch synthase</fullName>
        <ecNumber evidence="6">2.4.1.21</ecNumber>
    </recommendedName>
</protein>
<dbReference type="HAMAP" id="MF_00484">
    <property type="entry name" value="Glycogen_synth"/>
    <property type="match status" value="1"/>
</dbReference>
<dbReference type="GO" id="GO:0004373">
    <property type="term" value="F:alpha-1,4-glucan glucosyltransferase (UDP-glucose donor) activity"/>
    <property type="evidence" value="ECO:0007669"/>
    <property type="project" value="InterPro"/>
</dbReference>
<dbReference type="SUPFAM" id="SSF53756">
    <property type="entry name" value="UDP-Glycosyltransferase/glycogen phosphorylase"/>
    <property type="match status" value="1"/>
</dbReference>
<keyword evidence="10" id="KW-0808">Transferase</keyword>
<dbReference type="NCBIfam" id="TIGR02095">
    <property type="entry name" value="glgA"/>
    <property type="match status" value="1"/>
</dbReference>
<keyword evidence="13" id="KW-0035">Amyloplast</keyword>
<keyword evidence="12" id="KW-0809">Transit peptide</keyword>
<dbReference type="InterPro" id="IPR011835">
    <property type="entry name" value="GS/SS"/>
</dbReference>
<keyword evidence="7" id="KW-0150">Chloroplast</keyword>
<evidence type="ECO:0000256" key="11">
    <source>
        <dbReference type="ARBA" id="ARBA00022922"/>
    </source>
</evidence>
<evidence type="ECO:0000256" key="2">
    <source>
        <dbReference type="ARBA" id="ARBA00004229"/>
    </source>
</evidence>
<evidence type="ECO:0000256" key="9">
    <source>
        <dbReference type="ARBA" id="ARBA00022676"/>
    </source>
</evidence>
<evidence type="ECO:0000256" key="6">
    <source>
        <dbReference type="ARBA" id="ARBA00012588"/>
    </source>
</evidence>
<sequence length="808" mass="89915">MASSTFLVAPAVLRPRGASPPAACGGGCCCRSCSAPSGGLVPRASARAPSRRRRSPPCAHPVRLCVSAGAGWPVVLRGSGSSNRGFEKGLSAAATHAEASGQVGDDDEDMAHVTNEALRATIRKSKEVLARHKIILEQCMLMLYCLLNYMMMLWMMICRQLIQISEKKKLISVLAESSIHNDQEPHSGQSDSSFSNLNTVSEGEEIDYSRQTYLATHAQPSEFDTTYGESIYDQSEYYESVEDEDTDFNRSFGEDNYGNYYQYDSFHRAAPSVYQPEAANGMDHRYMAQISEASEKDQSVNEGANGNPAASGGVDVMNVILVAAECAPWSKTGGLGDVAGALPKALARRGHRVMVVVPKYGDYKEPQEIGEPRKYQVAGQDMEVKYYHAYIDGVDFVFIDNPIFHHVESEIYGGNRTDILKRMVLLCKAAVEVQWYVPCGGFCYGDGNLLFIANDWHTALLPVYLKAYYRDNGFMTYARSVLVIHNIAHQGRGPIDDFNYLDLPGHYMDQFKLYDPFGGDHLNIFAAGIKAADRLLTVSHGYAWELKTPDGGWGLHSIIGENDWKFQGIVNGVDTTDWNPRHDVHLQSDGYTNYSLETVQTGKAQCKEALQKELGLPVRGDVPVIAFIGRLDHQKGVDLIAEAMPWIAGQDVQLIMLGTGRQDLEDTLRRLESQHYDRVRGWVGFSVRLAHRMTAGADILLMPSRFEPCGLNQLYAMMYGTVPVVHAVGGLRDTVQHYNPYEEVGVGWTFEKAEANRMIDALGHCLNTYRNYRSSWEGIQRRGMMQDLSWDNAAKLYEEVLVAAKYQW</sequence>
<gene>
    <name evidence="16" type="ORF">PVAP13_9KG205500</name>
</gene>
<evidence type="ECO:0000313" key="16">
    <source>
        <dbReference type="EMBL" id="KAG2548897.1"/>
    </source>
</evidence>
<evidence type="ECO:0000256" key="1">
    <source>
        <dbReference type="ARBA" id="ARBA00001478"/>
    </source>
</evidence>
<dbReference type="InterPro" id="IPR013534">
    <property type="entry name" value="Starch_synth_cat_dom"/>
</dbReference>
<name>A0A8T0NHL8_PANVG</name>
<evidence type="ECO:0000256" key="13">
    <source>
        <dbReference type="ARBA" id="ARBA00023234"/>
    </source>
</evidence>
<comment type="caution">
    <text evidence="16">The sequence shown here is derived from an EMBL/GenBank/DDBJ whole genome shotgun (WGS) entry which is preliminary data.</text>
</comment>
<comment type="similarity">
    <text evidence="5">Belongs to the glycosyltransferase 1 family. Bacterial/plant glycogen synthase subfamily.</text>
</comment>
<evidence type="ECO:0000256" key="12">
    <source>
        <dbReference type="ARBA" id="ARBA00022946"/>
    </source>
</evidence>
<keyword evidence="11" id="KW-0750">Starch biosynthesis</keyword>
<dbReference type="EC" id="2.4.1.21" evidence="6"/>
<evidence type="ECO:0000259" key="15">
    <source>
        <dbReference type="Pfam" id="PF08323"/>
    </source>
</evidence>
<feature type="domain" description="Starch synthase catalytic" evidence="15">
    <location>
        <begin position="318"/>
        <end position="559"/>
    </location>
</feature>
<organism evidence="16 17">
    <name type="scientific">Panicum virgatum</name>
    <name type="common">Blackwell switchgrass</name>
    <dbReference type="NCBI Taxonomy" id="38727"/>
    <lineage>
        <taxon>Eukaryota</taxon>
        <taxon>Viridiplantae</taxon>
        <taxon>Streptophyta</taxon>
        <taxon>Embryophyta</taxon>
        <taxon>Tracheophyta</taxon>
        <taxon>Spermatophyta</taxon>
        <taxon>Magnoliopsida</taxon>
        <taxon>Liliopsida</taxon>
        <taxon>Poales</taxon>
        <taxon>Poaceae</taxon>
        <taxon>PACMAD clade</taxon>
        <taxon>Panicoideae</taxon>
        <taxon>Panicodae</taxon>
        <taxon>Paniceae</taxon>
        <taxon>Panicinae</taxon>
        <taxon>Panicum</taxon>
        <taxon>Panicum sect. Hiantes</taxon>
    </lineage>
</organism>
<dbReference type="Proteomes" id="UP000823388">
    <property type="component" value="Chromosome 9K"/>
</dbReference>
<evidence type="ECO:0000256" key="14">
    <source>
        <dbReference type="SAM" id="MobiDB-lite"/>
    </source>
</evidence>
<feature type="compositionally biased region" description="Low complexity" evidence="14">
    <location>
        <begin position="37"/>
        <end position="48"/>
    </location>
</feature>
<dbReference type="PANTHER" id="PTHR45825">
    <property type="entry name" value="GRANULE-BOUND STARCH SYNTHASE 1, CHLOROPLASTIC/AMYLOPLASTIC"/>
    <property type="match status" value="1"/>
</dbReference>
<dbReference type="PANTHER" id="PTHR45825:SF2">
    <property type="entry name" value="STARCH SYNTHASE 2, CHLOROPLASTIC_AMYLOPLASTIC"/>
    <property type="match status" value="1"/>
</dbReference>
<dbReference type="GO" id="GO:0009507">
    <property type="term" value="C:chloroplast"/>
    <property type="evidence" value="ECO:0007669"/>
    <property type="project" value="UniProtKB-SubCell"/>
</dbReference>
<dbReference type="EMBL" id="CM029053">
    <property type="protein sequence ID" value="KAG2548897.1"/>
    <property type="molecule type" value="Genomic_DNA"/>
</dbReference>
<dbReference type="GO" id="GO:0019252">
    <property type="term" value="P:starch biosynthetic process"/>
    <property type="evidence" value="ECO:0007669"/>
    <property type="project" value="UniProtKB-KW"/>
</dbReference>
<keyword evidence="9" id="KW-0328">Glycosyltransferase</keyword>
<accession>A0A8T0NHL8</accession>
<evidence type="ECO:0000256" key="5">
    <source>
        <dbReference type="ARBA" id="ARBA00010281"/>
    </source>
</evidence>
<reference evidence="16" key="1">
    <citation type="submission" date="2020-05" db="EMBL/GenBank/DDBJ databases">
        <title>WGS assembly of Panicum virgatum.</title>
        <authorList>
            <person name="Lovell J.T."/>
            <person name="Jenkins J."/>
            <person name="Shu S."/>
            <person name="Juenger T.E."/>
            <person name="Schmutz J."/>
        </authorList>
    </citation>
    <scope>NUCLEOTIDE SEQUENCE</scope>
    <source>
        <strain evidence="16">AP13</strain>
    </source>
</reference>
<dbReference type="Pfam" id="PF13692">
    <property type="entry name" value="Glyco_trans_1_4"/>
    <property type="match status" value="1"/>
</dbReference>
<dbReference type="GO" id="GO:0009501">
    <property type="term" value="C:amyloplast"/>
    <property type="evidence" value="ECO:0007669"/>
    <property type="project" value="UniProtKB-SubCell"/>
</dbReference>
<evidence type="ECO:0000256" key="4">
    <source>
        <dbReference type="ARBA" id="ARBA00004727"/>
    </source>
</evidence>